<dbReference type="Proteomes" id="UP000218209">
    <property type="component" value="Unassembled WGS sequence"/>
</dbReference>
<gene>
    <name evidence="2" type="ORF">BU14_0077s0042</name>
</gene>
<feature type="region of interest" description="Disordered" evidence="1">
    <location>
        <begin position="383"/>
        <end position="478"/>
    </location>
</feature>
<feature type="compositionally biased region" description="Low complexity" evidence="1">
    <location>
        <begin position="419"/>
        <end position="441"/>
    </location>
</feature>
<feature type="compositionally biased region" description="Acidic residues" evidence="1">
    <location>
        <begin position="908"/>
        <end position="918"/>
    </location>
</feature>
<dbReference type="EMBL" id="KV918791">
    <property type="protein sequence ID" value="OSX79422.1"/>
    <property type="molecule type" value="Genomic_DNA"/>
</dbReference>
<evidence type="ECO:0000256" key="1">
    <source>
        <dbReference type="SAM" id="MobiDB-lite"/>
    </source>
</evidence>
<feature type="compositionally biased region" description="Low complexity" evidence="1">
    <location>
        <begin position="780"/>
        <end position="792"/>
    </location>
</feature>
<accession>A0A1X6PEZ3</accession>
<organism evidence="2 3">
    <name type="scientific">Porphyra umbilicalis</name>
    <name type="common">Purple laver</name>
    <name type="synonym">Red alga</name>
    <dbReference type="NCBI Taxonomy" id="2786"/>
    <lineage>
        <taxon>Eukaryota</taxon>
        <taxon>Rhodophyta</taxon>
        <taxon>Bangiophyceae</taxon>
        <taxon>Bangiales</taxon>
        <taxon>Bangiaceae</taxon>
        <taxon>Porphyra</taxon>
    </lineage>
</organism>
<feature type="region of interest" description="Disordered" evidence="1">
    <location>
        <begin position="147"/>
        <end position="184"/>
    </location>
</feature>
<sequence length="1016" mass="105441">MNNASRPSRNEHQWCHPLRRLAVERGLSRRHDCGPPAGNRRLPRPSDVQNYPVVAETQRCNFECVNEALVHAIGDQLEFSYFFSLFVRLTWPARLVLTRRSFNYSQECGIFENAYSVDSVFENPGWLAAWRVHRDVCALSRPNRLDSERHRSRAHGRRPVPPPRGAHRVRWRAPSAARTPRPPRPLPVSMGCVVRTASTYLDVLAAAAELPPPPPPVAPAALVHTGLSPPLAPPAALTLAAADGGVVRLPLRRRWGNAPVAVLATHHPPPRGGDARPHLAGGGRRCRRQSGRRPPAPGRGARGVTRARLGTTPRGGAPGGGGPGGTSPHCRRGGVCRLGRTRRRSVTAAAVVPCGRRGRRRTGPPGGTIGVLLVDLPTAVRSAGGAAPRCAGGRSRPSSTRAPRSTRRRRRRRRRFRRSVVGGPARRGVTAAAAAATTTPRQRQRGGGMWRPSGGAAAGSGGPRTPAAPSTVASASPTGGVRVTAAAVDGGACDTGMDVHDRDTPGRARLLCETRRPGNTPRRLTGEQCPMATAATVLYTLPPLPRRPRPPPLPSAAGARLGGQHVDARPLGGGAAVDRRCAAAAVRAHTSPTRVGDGNGVDDGAAGQPTPATRQQKAALAAENTSRVRQLKAGAALGVGDGAAGQPTPATRQQKAALAAENTSRVRQLKAGAALGVGDGAAGQPTPATRQQKAALAAENTSRVRQLKAGAALGVGDGAAGQPTPATRQQKAALAGENTSRVRQLKPHVPNWEVTPDVGGGGVTMPPPTGVPPSAPPSASPSGSPSAVEAPVKTNCRADGSASAGAPRPSVTGPVDPPPPPHTRAAARRAGAVRCRNPPPHSSRRPLPPRARAIRLPSPKRGARGGAAAKGAHRVAARGGTRGRPTGANGHRVGGGDASARVGHVGGEEAEVIEEADETVGAGGDGEEHRRRARLADRRRGHRLDGRRGAAAAAAAHTVLVHVTVATLIPLARHGPTAVTAIVQRTHGAGNGPRRRKRRAARGRRQRTVVAVGGAV</sequence>
<feature type="compositionally biased region" description="Pro residues" evidence="1">
    <location>
        <begin position="765"/>
        <end position="779"/>
    </location>
</feature>
<feature type="compositionally biased region" description="Low complexity" evidence="1">
    <location>
        <begin position="850"/>
        <end position="859"/>
    </location>
</feature>
<protein>
    <submittedName>
        <fullName evidence="2">Uncharacterized protein</fullName>
    </submittedName>
</protein>
<feature type="region of interest" description="Disordered" evidence="1">
    <location>
        <begin position="263"/>
        <end position="334"/>
    </location>
</feature>
<feature type="compositionally biased region" description="Low complexity" evidence="1">
    <location>
        <begin position="298"/>
        <end position="315"/>
    </location>
</feature>
<feature type="compositionally biased region" description="Low complexity" evidence="1">
    <location>
        <begin position="383"/>
        <end position="403"/>
    </location>
</feature>
<feature type="compositionally biased region" description="Basic residues" evidence="1">
    <location>
        <begin position="404"/>
        <end position="418"/>
    </location>
</feature>
<feature type="region of interest" description="Disordered" evidence="1">
    <location>
        <begin position="986"/>
        <end position="1007"/>
    </location>
</feature>
<feature type="region of interest" description="Disordered" evidence="1">
    <location>
        <begin position="588"/>
        <end position="615"/>
    </location>
</feature>
<feature type="compositionally biased region" description="Basic residues" evidence="1">
    <location>
        <begin position="993"/>
        <end position="1007"/>
    </location>
</feature>
<evidence type="ECO:0000313" key="2">
    <source>
        <dbReference type="EMBL" id="OSX79422.1"/>
    </source>
</evidence>
<dbReference type="AlphaFoldDB" id="A0A1X6PEZ3"/>
<reference evidence="2 3" key="1">
    <citation type="submission" date="2017-03" db="EMBL/GenBank/DDBJ databases">
        <title>WGS assembly of Porphyra umbilicalis.</title>
        <authorList>
            <person name="Brawley S.H."/>
            <person name="Blouin N.A."/>
            <person name="Ficko-Blean E."/>
            <person name="Wheeler G.L."/>
            <person name="Lohr M."/>
            <person name="Goodson H.V."/>
            <person name="Jenkins J.W."/>
            <person name="Blaby-Haas C.E."/>
            <person name="Helliwell K.E."/>
            <person name="Chan C."/>
            <person name="Marriage T."/>
            <person name="Bhattacharya D."/>
            <person name="Klein A.S."/>
            <person name="Badis Y."/>
            <person name="Brodie J."/>
            <person name="Cao Y."/>
            <person name="Collen J."/>
            <person name="Dittami S.M."/>
            <person name="Gachon C.M."/>
            <person name="Green B.R."/>
            <person name="Karpowicz S."/>
            <person name="Kim J.W."/>
            <person name="Kudahl U."/>
            <person name="Lin S."/>
            <person name="Michel G."/>
            <person name="Mittag M."/>
            <person name="Olson B.J."/>
            <person name="Pangilinan J."/>
            <person name="Peng Y."/>
            <person name="Qiu H."/>
            <person name="Shu S."/>
            <person name="Singer J.T."/>
            <person name="Smith A.G."/>
            <person name="Sprecher B.N."/>
            <person name="Wagner V."/>
            <person name="Wang W."/>
            <person name="Wang Z.-Y."/>
            <person name="Yan J."/>
            <person name="Yarish C."/>
            <person name="Zoeuner-Riek S."/>
            <person name="Zhuang Y."/>
            <person name="Zou Y."/>
            <person name="Lindquist E.A."/>
            <person name="Grimwood J."/>
            <person name="Barry K."/>
            <person name="Rokhsar D.S."/>
            <person name="Schmutz J."/>
            <person name="Stiller J.W."/>
            <person name="Grossman A.R."/>
            <person name="Prochnik S.E."/>
        </authorList>
    </citation>
    <scope>NUCLEOTIDE SEQUENCE [LARGE SCALE GENOMIC DNA]</scope>
    <source>
        <strain evidence="2">4086291</strain>
    </source>
</reference>
<keyword evidence="3" id="KW-1185">Reference proteome</keyword>
<name>A0A1X6PEZ3_PORUM</name>
<feature type="region of interest" description="Disordered" evidence="1">
    <location>
        <begin position="715"/>
        <end position="932"/>
    </location>
</feature>
<feature type="compositionally biased region" description="Low complexity" evidence="1">
    <location>
        <begin position="877"/>
        <end position="890"/>
    </location>
</feature>
<evidence type="ECO:0000313" key="3">
    <source>
        <dbReference type="Proteomes" id="UP000218209"/>
    </source>
</evidence>
<feature type="compositionally biased region" description="Gly residues" evidence="1">
    <location>
        <begin position="316"/>
        <end position="325"/>
    </location>
</feature>
<proteinExistence type="predicted"/>
<feature type="compositionally biased region" description="Pro residues" evidence="1">
    <location>
        <begin position="837"/>
        <end position="849"/>
    </location>
</feature>
<feature type="compositionally biased region" description="Low complexity" evidence="1">
    <location>
        <begin position="463"/>
        <end position="478"/>
    </location>
</feature>